<dbReference type="PANTHER" id="PTHR13273">
    <property type="entry name" value="ANAMORSIN"/>
    <property type="match status" value="1"/>
</dbReference>
<dbReference type="HAMAP" id="MF_03115">
    <property type="entry name" value="Anamorsin"/>
    <property type="match status" value="1"/>
</dbReference>
<evidence type="ECO:0000256" key="9">
    <source>
        <dbReference type="HAMAP-Rule" id="MF_03115"/>
    </source>
</evidence>
<evidence type="ECO:0000256" key="3">
    <source>
        <dbReference type="ARBA" id="ARBA00022485"/>
    </source>
</evidence>
<evidence type="ECO:0000313" key="14">
    <source>
        <dbReference type="Proteomes" id="UP000009328"/>
    </source>
</evidence>
<feature type="short sequence motif" description="Cx2C motif 2" evidence="9">
    <location>
        <begin position="277"/>
        <end position="280"/>
    </location>
</feature>
<sequence length="303" mass="33114">MSTVLLILNHNFVALPEAESIIINKKQEINLNHSCEKIDQFLLSNIVLGNVELIPNHYDFIYYLNPKGDTDIVPNHPAIKQSLKLSSAVPITLKKEGSTSSTSTTGKKKLSGLKFKRLAKKPIESTSSNTVPLGVQIEEPITPKSPSPSPSIPELSPVPIDQTDKKLRYFSDDSESDDELINEDELIESNLLNTSSIICLREPSNENGPKRRKACKDCTCGLAEKEAFSFNGEEESPKEVEKPKIQFSAKELTEIDFTVEGKTGGCGSCSLGDAFRCSGCPFLGLPAFKPGQAINLSSIDDDL</sequence>
<dbReference type="InterPro" id="IPR046408">
    <property type="entry name" value="CIAPIN1"/>
</dbReference>
<dbReference type="InParanoid" id="K0KPI0"/>
<evidence type="ECO:0000256" key="7">
    <source>
        <dbReference type="ARBA" id="ARBA00023014"/>
    </source>
</evidence>
<keyword evidence="4 9" id="KW-0963">Cytoplasm</keyword>
<proteinExistence type="inferred from homology"/>
<feature type="domain" description="Anamorsin C-terminal" evidence="11">
    <location>
        <begin position="205"/>
        <end position="296"/>
    </location>
</feature>
<dbReference type="HOGENOM" id="CLU_067152_0_0_1"/>
<dbReference type="FunCoup" id="K0KPI0">
    <property type="interactions" value="178"/>
</dbReference>
<comment type="caution">
    <text evidence="9">Lacks conserved residue(s) required for the propagation of feature annotation.</text>
</comment>
<accession>K0KPI0</accession>
<comment type="domain">
    <text evidence="9">The N-terminal domain has structural similarity with S-adenosyl-L-methionine-dependent methyltransferases, but does not bind S-adenosyl-L-methionine. It is required for correct assembly of the 2 Fe-S clusters.</text>
</comment>
<evidence type="ECO:0000256" key="4">
    <source>
        <dbReference type="ARBA" id="ARBA00022490"/>
    </source>
</evidence>
<dbReference type="EMBL" id="CAIF01000065">
    <property type="protein sequence ID" value="CCH43063.1"/>
    <property type="molecule type" value="Genomic_DNA"/>
</dbReference>
<keyword evidence="5 9" id="KW-0479">Metal-binding</keyword>
<evidence type="ECO:0000259" key="11">
    <source>
        <dbReference type="Pfam" id="PF05093"/>
    </source>
</evidence>
<feature type="region of interest" description="Disordered" evidence="10">
    <location>
        <begin position="139"/>
        <end position="159"/>
    </location>
</feature>
<comment type="cofactor">
    <cofactor evidence="9">
        <name>[2Fe-2S] cluster</name>
        <dbReference type="ChEBI" id="CHEBI:190135"/>
    </cofactor>
</comment>
<feature type="binding site" evidence="9">
    <location>
        <position position="218"/>
    </location>
    <ligand>
        <name>[2Fe-2S] cluster</name>
        <dbReference type="ChEBI" id="CHEBI:190135"/>
    </ligand>
</feature>
<evidence type="ECO:0000313" key="13">
    <source>
        <dbReference type="EMBL" id="CCH43063.1"/>
    </source>
</evidence>
<comment type="caution">
    <text evidence="13">The sequence shown here is derived from an EMBL/GenBank/DDBJ whole genome shotgun (WGS) entry which is preliminary data.</text>
</comment>
<dbReference type="GO" id="GO:0046872">
    <property type="term" value="F:metal ion binding"/>
    <property type="evidence" value="ECO:0007669"/>
    <property type="project" value="UniProtKB-KW"/>
</dbReference>
<keyword evidence="6 9" id="KW-0408">Iron</keyword>
<dbReference type="Pfam" id="PF16803">
    <property type="entry name" value="DRE2_N"/>
    <property type="match status" value="1"/>
</dbReference>
<reference evidence="13 14" key="1">
    <citation type="journal article" date="2012" name="Eukaryot. Cell">
        <title>Draft genome sequence of Wickerhamomyces ciferrii NRRL Y-1031 F-60-10.</title>
        <authorList>
            <person name="Schneider J."/>
            <person name="Andrea H."/>
            <person name="Blom J."/>
            <person name="Jaenicke S."/>
            <person name="Ruckert C."/>
            <person name="Schorsch C."/>
            <person name="Szczepanowski R."/>
            <person name="Farwick M."/>
            <person name="Goesmann A."/>
            <person name="Puhler A."/>
            <person name="Schaffer S."/>
            <person name="Tauch A."/>
            <person name="Kohler T."/>
            <person name="Brinkrolf K."/>
        </authorList>
    </citation>
    <scope>NUCLEOTIDE SEQUENCE [LARGE SCALE GENOMIC DNA]</scope>
    <source>
        <strain evidence="14">ATCC 14091 / BCRC 22168 / CBS 111 / JCM 3599 / NBRC 0793 / NRRL Y-1031 F-60-10</strain>
    </source>
</reference>
<organism evidence="13 14">
    <name type="scientific">Wickerhamomyces ciferrii (strain ATCC 14091 / BCRC 22168 / CBS 111 / JCM 3599 / NBRC 0793 / NRRL Y-1031 F-60-10)</name>
    <name type="common">Yeast</name>
    <name type="synonym">Pichia ciferrii</name>
    <dbReference type="NCBI Taxonomy" id="1206466"/>
    <lineage>
        <taxon>Eukaryota</taxon>
        <taxon>Fungi</taxon>
        <taxon>Dikarya</taxon>
        <taxon>Ascomycota</taxon>
        <taxon>Saccharomycotina</taxon>
        <taxon>Saccharomycetes</taxon>
        <taxon>Phaffomycetales</taxon>
        <taxon>Wickerhamomycetaceae</taxon>
        <taxon>Wickerhamomyces</taxon>
    </lineage>
</organism>
<feature type="binding site" evidence="9">
    <location>
        <position position="220"/>
    </location>
    <ligand>
        <name>[2Fe-2S] cluster</name>
        <dbReference type="ChEBI" id="CHEBI:190135"/>
    </ligand>
</feature>
<evidence type="ECO:0000256" key="6">
    <source>
        <dbReference type="ARBA" id="ARBA00023004"/>
    </source>
</evidence>
<comment type="domain">
    <text evidence="9">The C-terminal domain binds 2 Fe-S clusters but is otherwise mostly in an intrinsically disordered conformation.</text>
</comment>
<dbReference type="eggNOG" id="KOG4020">
    <property type="taxonomic scope" value="Eukaryota"/>
</dbReference>
<feature type="binding site" evidence="9">
    <location>
        <position position="199"/>
    </location>
    <ligand>
        <name>[2Fe-2S] cluster</name>
        <dbReference type="ChEBI" id="CHEBI:190135"/>
    </ligand>
</feature>
<feature type="binding site" evidence="9">
    <location>
        <position position="269"/>
    </location>
    <ligand>
        <name>[4Fe-4S] cluster</name>
        <dbReference type="ChEBI" id="CHEBI:49883"/>
    </ligand>
</feature>
<dbReference type="AlphaFoldDB" id="K0KPI0"/>
<feature type="binding site" evidence="9">
    <location>
        <position position="215"/>
    </location>
    <ligand>
        <name>[2Fe-2S] cluster</name>
        <dbReference type="ChEBI" id="CHEBI:190135"/>
    </ligand>
</feature>
<evidence type="ECO:0000256" key="10">
    <source>
        <dbReference type="SAM" id="MobiDB-lite"/>
    </source>
</evidence>
<feature type="binding site" evidence="9">
    <location>
        <position position="280"/>
    </location>
    <ligand>
        <name>[4Fe-4S] cluster</name>
        <dbReference type="ChEBI" id="CHEBI:49883"/>
    </ligand>
</feature>
<dbReference type="Pfam" id="PF05093">
    <property type="entry name" value="CIAPIN1"/>
    <property type="match status" value="1"/>
</dbReference>
<evidence type="ECO:0000256" key="2">
    <source>
        <dbReference type="ARBA" id="ARBA00008169"/>
    </source>
</evidence>
<keyword evidence="7 9" id="KW-0411">Iron-sulfur</keyword>
<dbReference type="InterPro" id="IPR007785">
    <property type="entry name" value="Anamorsin"/>
</dbReference>
<feature type="binding site" evidence="9">
    <location>
        <position position="277"/>
    </location>
    <ligand>
        <name>[4Fe-4S] cluster</name>
        <dbReference type="ChEBI" id="CHEBI:49883"/>
    </ligand>
</feature>
<protein>
    <submittedName>
        <fullName evidence="13">Uncharacterized protein</fullName>
    </submittedName>
</protein>
<comment type="subcellular location">
    <subcellularLocation>
        <location evidence="9">Cytoplasm</location>
    </subcellularLocation>
    <subcellularLocation>
        <location evidence="9">Mitochondrion intermembrane space</location>
    </subcellularLocation>
</comment>
<feature type="region of interest" description="Fe-S binding site B" evidence="9">
    <location>
        <begin position="266"/>
        <end position="280"/>
    </location>
</feature>
<dbReference type="GO" id="GO:0016226">
    <property type="term" value="P:iron-sulfur cluster assembly"/>
    <property type="evidence" value="ECO:0007669"/>
    <property type="project" value="UniProtKB-UniRule"/>
</dbReference>
<keyword evidence="9" id="KW-0001">2Fe-2S</keyword>
<dbReference type="GO" id="GO:0005758">
    <property type="term" value="C:mitochondrial intermembrane space"/>
    <property type="evidence" value="ECO:0007669"/>
    <property type="project" value="UniProtKB-SubCell"/>
</dbReference>
<dbReference type="Gene3D" id="3.40.50.11000">
    <property type="entry name" value="Fe-S cluster assembly protein Dre2, N-terminal domain"/>
    <property type="match status" value="1"/>
</dbReference>
<comment type="similarity">
    <text evidence="2 9">Belongs to the anamorsin family.</text>
</comment>
<keyword evidence="8 9" id="KW-0496">Mitochondrion</keyword>
<name>K0KPI0_WICCF</name>
<dbReference type="GO" id="GO:0051537">
    <property type="term" value="F:2 iron, 2 sulfur cluster binding"/>
    <property type="evidence" value="ECO:0007669"/>
    <property type="project" value="UniProtKB-UniRule"/>
</dbReference>
<dbReference type="InterPro" id="IPR031838">
    <property type="entry name" value="Dre2_N"/>
</dbReference>
<feature type="short sequence motif" description="Cx2C motif 1" evidence="9">
    <location>
        <begin position="266"/>
        <end position="269"/>
    </location>
</feature>
<evidence type="ECO:0000259" key="12">
    <source>
        <dbReference type="Pfam" id="PF16803"/>
    </source>
</evidence>
<feature type="binding site" evidence="9">
    <location>
        <position position="266"/>
    </location>
    <ligand>
        <name>[4Fe-4S] cluster</name>
        <dbReference type="ChEBI" id="CHEBI:49883"/>
    </ligand>
</feature>
<keyword evidence="3 9" id="KW-0004">4Fe-4S</keyword>
<keyword evidence="14" id="KW-1185">Reference proteome</keyword>
<evidence type="ECO:0000256" key="8">
    <source>
        <dbReference type="ARBA" id="ARBA00023128"/>
    </source>
</evidence>
<gene>
    <name evidence="13" type="ORF">BN7_2610</name>
</gene>
<feature type="domain" description="Fe-S cluster assembly protein Dre2 N-terminal" evidence="12">
    <location>
        <begin position="27"/>
        <end position="106"/>
    </location>
</feature>
<comment type="cofactor">
    <cofactor evidence="1 9">
        <name>[4Fe-4S] cluster</name>
        <dbReference type="ChEBI" id="CHEBI:49883"/>
    </cofactor>
</comment>
<evidence type="ECO:0000256" key="5">
    <source>
        <dbReference type="ARBA" id="ARBA00022723"/>
    </source>
</evidence>
<dbReference type="GO" id="GO:0009055">
    <property type="term" value="F:electron transfer activity"/>
    <property type="evidence" value="ECO:0007669"/>
    <property type="project" value="UniProtKB-UniRule"/>
</dbReference>
<dbReference type="GO" id="GO:0051539">
    <property type="term" value="F:4 iron, 4 sulfur cluster binding"/>
    <property type="evidence" value="ECO:0007669"/>
    <property type="project" value="UniProtKB-KW"/>
</dbReference>
<evidence type="ECO:0000256" key="1">
    <source>
        <dbReference type="ARBA" id="ARBA00001966"/>
    </source>
</evidence>
<dbReference type="PANTHER" id="PTHR13273:SF14">
    <property type="entry name" value="ANAMORSIN"/>
    <property type="match status" value="1"/>
</dbReference>
<dbReference type="STRING" id="1206466.K0KPI0"/>
<dbReference type="Proteomes" id="UP000009328">
    <property type="component" value="Unassembled WGS sequence"/>
</dbReference>
<comment type="domain">
    <text evidence="9">The twin Cx2C motifs are involved in the recognition by the mitochondrial MIA40-ERV1 disulfide relay system. The formation of 2 disulfide bonds in the Cx2C motifs through dithiol/disulfide exchange reactions effectively traps the protein in the mitochondrial intermembrane space.</text>
</comment>